<gene>
    <name evidence="2" type="ORF">TREES_T100008989</name>
</gene>
<organism evidence="2 3">
    <name type="scientific">Tupaia chinensis</name>
    <name type="common">Chinese tree shrew</name>
    <name type="synonym">Tupaia belangeri chinensis</name>
    <dbReference type="NCBI Taxonomy" id="246437"/>
    <lineage>
        <taxon>Eukaryota</taxon>
        <taxon>Metazoa</taxon>
        <taxon>Chordata</taxon>
        <taxon>Craniata</taxon>
        <taxon>Vertebrata</taxon>
        <taxon>Euteleostomi</taxon>
        <taxon>Mammalia</taxon>
        <taxon>Eutheria</taxon>
        <taxon>Euarchontoglires</taxon>
        <taxon>Scandentia</taxon>
        <taxon>Tupaiidae</taxon>
        <taxon>Tupaia</taxon>
    </lineage>
</organism>
<evidence type="ECO:0000256" key="1">
    <source>
        <dbReference type="SAM" id="MobiDB-lite"/>
    </source>
</evidence>
<proteinExistence type="predicted"/>
<reference evidence="3" key="2">
    <citation type="journal article" date="2013" name="Nat. Commun.">
        <title>Genome of the Chinese tree shrew.</title>
        <authorList>
            <person name="Fan Y."/>
            <person name="Huang Z.Y."/>
            <person name="Cao C.C."/>
            <person name="Chen C.S."/>
            <person name="Chen Y.X."/>
            <person name="Fan D.D."/>
            <person name="He J."/>
            <person name="Hou H.L."/>
            <person name="Hu L."/>
            <person name="Hu X.T."/>
            <person name="Jiang X.T."/>
            <person name="Lai R."/>
            <person name="Lang Y.S."/>
            <person name="Liang B."/>
            <person name="Liao S.G."/>
            <person name="Mu D."/>
            <person name="Ma Y.Y."/>
            <person name="Niu Y.Y."/>
            <person name="Sun X.Q."/>
            <person name="Xia J.Q."/>
            <person name="Xiao J."/>
            <person name="Xiong Z.Q."/>
            <person name="Xu L."/>
            <person name="Yang L."/>
            <person name="Zhang Y."/>
            <person name="Zhao W."/>
            <person name="Zhao X.D."/>
            <person name="Zheng Y.T."/>
            <person name="Zhou J.M."/>
            <person name="Zhu Y.B."/>
            <person name="Zhang G.J."/>
            <person name="Wang J."/>
            <person name="Yao Y.G."/>
        </authorList>
    </citation>
    <scope>NUCLEOTIDE SEQUENCE [LARGE SCALE GENOMIC DNA]</scope>
</reference>
<protein>
    <submittedName>
        <fullName evidence="2">Uncharacterized protein</fullName>
    </submittedName>
</protein>
<reference evidence="3" key="1">
    <citation type="submission" date="2012-07" db="EMBL/GenBank/DDBJ databases">
        <title>Genome of the Chinese tree shrew, a rising model animal genetically related to primates.</title>
        <authorList>
            <person name="Zhang G."/>
            <person name="Fan Y."/>
            <person name="Yao Y."/>
            <person name="Huang Z."/>
        </authorList>
    </citation>
    <scope>NUCLEOTIDE SEQUENCE [LARGE SCALE GENOMIC DNA]</scope>
</reference>
<dbReference type="Proteomes" id="UP000011518">
    <property type="component" value="Unassembled WGS sequence"/>
</dbReference>
<dbReference type="EMBL" id="KB320685">
    <property type="protein sequence ID" value="ELW65473.1"/>
    <property type="molecule type" value="Genomic_DNA"/>
</dbReference>
<accession>L9KS14</accession>
<sequence length="276" mass="29345">MQLSGSGPSGHSPATGATAICVAHGYHRLASSGRSQDLPCVSVALVHAARVHDDPRIPSNSQTVSERTPCSPPKPAGRQLRLLTTRAKSVRTLSPAASVPWNDDSSGPFHHRSTRARRPVTFAFISGLEGDTLVLSEATLWQWLEQEVSSQVHRPSLRCTETLRQPCMAADLQRPSPVPAVPAEGSGLLPLSGGTGTDLSLKAVSARAWVLSDCRVCMAWLENPMSPQEQALDIRDESPAVRMEAMLTGPAAHAAEPLEQGVLAPSQSETVPRPAV</sequence>
<feature type="region of interest" description="Disordered" evidence="1">
    <location>
        <begin position="248"/>
        <end position="276"/>
    </location>
</feature>
<feature type="region of interest" description="Disordered" evidence="1">
    <location>
        <begin position="52"/>
        <end position="78"/>
    </location>
</feature>
<name>L9KS14_TUPCH</name>
<keyword evidence="3" id="KW-1185">Reference proteome</keyword>
<dbReference type="AlphaFoldDB" id="L9KS14"/>
<evidence type="ECO:0000313" key="2">
    <source>
        <dbReference type="EMBL" id="ELW65473.1"/>
    </source>
</evidence>
<feature type="region of interest" description="Disordered" evidence="1">
    <location>
        <begin position="93"/>
        <end position="113"/>
    </location>
</feature>
<evidence type="ECO:0000313" key="3">
    <source>
        <dbReference type="Proteomes" id="UP000011518"/>
    </source>
</evidence>
<dbReference type="InParanoid" id="L9KS14"/>
<feature type="compositionally biased region" description="Polar residues" evidence="1">
    <location>
        <begin position="58"/>
        <end position="68"/>
    </location>
</feature>